<reference evidence="12" key="2">
    <citation type="submission" date="2016-04" db="EMBL/GenBank/DDBJ databases">
        <authorList>
            <person name="Evans L.H."/>
            <person name="Alamgir A."/>
            <person name="Owens N."/>
            <person name="Weber N.D."/>
            <person name="Virtaneva K."/>
            <person name="Barbian K."/>
            <person name="Babar A."/>
            <person name="Rosenke K."/>
        </authorList>
    </citation>
    <scope>NUCLEOTIDE SEQUENCE</scope>
    <source>
        <strain evidence="12">P1</strain>
    </source>
</reference>
<evidence type="ECO:0000256" key="5">
    <source>
        <dbReference type="ARBA" id="ARBA00022692"/>
    </source>
</evidence>
<dbReference type="InterPro" id="IPR011701">
    <property type="entry name" value="MFS"/>
</dbReference>
<dbReference type="GO" id="GO:0005886">
    <property type="term" value="C:plasma membrane"/>
    <property type="evidence" value="ECO:0007669"/>
    <property type="project" value="UniProtKB-SubCell"/>
</dbReference>
<dbReference type="Proteomes" id="UP000594632">
    <property type="component" value="Chromosome"/>
</dbReference>
<evidence type="ECO:0000256" key="8">
    <source>
        <dbReference type="ARBA" id="ARBA00023136"/>
    </source>
</evidence>
<dbReference type="EMBL" id="LT549890">
    <property type="protein sequence ID" value="SAI86789.1"/>
    <property type="molecule type" value="Genomic_DNA"/>
</dbReference>
<feature type="transmembrane region" description="Helical" evidence="9">
    <location>
        <begin position="264"/>
        <end position="282"/>
    </location>
</feature>
<dbReference type="InterPro" id="IPR005829">
    <property type="entry name" value="Sugar_transporter_CS"/>
</dbReference>
<dbReference type="GeneID" id="1453164"/>
<accession>A0A157T6A4</accession>
<evidence type="ECO:0000313" key="14">
    <source>
        <dbReference type="Proteomes" id="UP000594632"/>
    </source>
</evidence>
<feature type="transmembrane region" description="Helical" evidence="9">
    <location>
        <begin position="320"/>
        <end position="342"/>
    </location>
</feature>
<feature type="transmembrane region" description="Helical" evidence="9">
    <location>
        <begin position="146"/>
        <end position="175"/>
    </location>
</feature>
<gene>
    <name evidence="11" type="ORF">HFC64_10980</name>
    <name evidence="12" type="ORF">SSOP1_3235</name>
</gene>
<evidence type="ECO:0000256" key="7">
    <source>
        <dbReference type="ARBA" id="ARBA00022989"/>
    </source>
</evidence>
<reference evidence="13" key="1">
    <citation type="submission" date="2016-04" db="EMBL/GenBank/DDBJ databases">
        <authorList>
            <person name="Shah S.A."/>
            <person name="Garrett R.A."/>
        </authorList>
    </citation>
    <scope>NUCLEOTIDE SEQUENCE [LARGE SCALE GENOMIC DNA]</scope>
    <source>
        <strain evidence="13">ATCC 35091 / DSM 1616 / JCM 8930 / NBRC 15331 / P1</strain>
    </source>
</reference>
<evidence type="ECO:0000256" key="6">
    <source>
        <dbReference type="ARBA" id="ARBA00022847"/>
    </source>
</evidence>
<feature type="transmembrane region" description="Helical" evidence="9">
    <location>
        <begin position="111"/>
        <end position="134"/>
    </location>
</feature>
<feature type="transmembrane region" description="Helical" evidence="9">
    <location>
        <begin position="228"/>
        <end position="249"/>
    </location>
</feature>
<dbReference type="EMBL" id="CP050869">
    <property type="protein sequence ID" value="QPG50252.1"/>
    <property type="molecule type" value="Genomic_DNA"/>
</dbReference>
<evidence type="ECO:0000256" key="4">
    <source>
        <dbReference type="ARBA" id="ARBA00022475"/>
    </source>
</evidence>
<feature type="domain" description="Major facilitator superfamily (MFS) profile" evidence="10">
    <location>
        <begin position="15"/>
        <end position="409"/>
    </location>
</feature>
<evidence type="ECO:0000256" key="2">
    <source>
        <dbReference type="ARBA" id="ARBA00008240"/>
    </source>
</evidence>
<evidence type="ECO:0000313" key="12">
    <source>
        <dbReference type="EMBL" id="SAI86789.1"/>
    </source>
</evidence>
<keyword evidence="3" id="KW-0813">Transport</keyword>
<dbReference type="Gene3D" id="1.20.1250.20">
    <property type="entry name" value="MFS general substrate transporter like domains"/>
    <property type="match status" value="2"/>
</dbReference>
<dbReference type="InterPro" id="IPR051084">
    <property type="entry name" value="H+-coupled_symporters"/>
</dbReference>
<dbReference type="FunFam" id="1.20.1250.20:FF:000973">
    <property type="entry name" value="Major facilitator superfamily MFS_1"/>
    <property type="match status" value="1"/>
</dbReference>
<dbReference type="PROSITE" id="PS00216">
    <property type="entry name" value="SUGAR_TRANSPORT_1"/>
    <property type="match status" value="2"/>
</dbReference>
<comment type="similarity">
    <text evidence="2">Belongs to the major facilitator superfamily. Metabolite:H+ Symporter (MHS) family (TC 2.A.1.6) family.</text>
</comment>
<keyword evidence="7 9" id="KW-1133">Transmembrane helix</keyword>
<dbReference type="FunFam" id="1.20.1250.20:FF:000960">
    <property type="entry name" value="Major facilitator superfamily MFS_1"/>
    <property type="match status" value="1"/>
</dbReference>
<proteinExistence type="inferred from homology"/>
<dbReference type="PATRIC" id="fig|2287.9.peg.3401"/>
<dbReference type="PANTHER" id="PTHR43528:SF1">
    <property type="entry name" value="ALPHA-KETOGLUTARATE PERMEASE"/>
    <property type="match status" value="1"/>
</dbReference>
<keyword evidence="6" id="KW-0769">Symport</keyword>
<sequence>MLNEMSSLSSREIKLIFLNFMSYTFLVYNYSILLVFNSPYISQTLFKGSYVLSLLGVYGLLLIDVVMRVPGAYVLGPISDRYGRKLVTRISSLGSALPLVAVALIPDPSPLLLIILYVIQGFFTGGLSAGITVVGVEDLPERHRGWFGGSGFAVGGSAYLLASIVFFIIITVIGSYNYIEIGWRIMFLTSLLILPFGFLMPESLRFRRNKERVKSPAKLLISSYKRQFILSSTLTALWASMNALVNVMLPNFLYAVNHLSKVEIGYMSLIYSVIAIISAFMGGELSEKIGRKKVSMIGGIFGILLSPVFILMSLSSRSLIPIFVSILGFVSVFGGGGIMSYVNENFPTKIRSTGVSLSWNIGFLVGNFVPLLLITVLYLTSITLFPLVEMVTMIILGALIISVSVISHETKGNIEKE</sequence>
<dbReference type="InterPro" id="IPR020846">
    <property type="entry name" value="MFS_dom"/>
</dbReference>
<keyword evidence="8 9" id="KW-0472">Membrane</keyword>
<dbReference type="GO" id="GO:0015293">
    <property type="term" value="F:symporter activity"/>
    <property type="evidence" value="ECO:0007669"/>
    <property type="project" value="UniProtKB-KW"/>
</dbReference>
<dbReference type="OrthoDB" id="117970at2157"/>
<feature type="transmembrane region" description="Helical" evidence="9">
    <location>
        <begin position="15"/>
        <end position="36"/>
    </location>
</feature>
<feature type="transmembrane region" description="Helical" evidence="9">
    <location>
        <begin position="181"/>
        <end position="200"/>
    </location>
</feature>
<dbReference type="Proteomes" id="UP000076770">
    <property type="component" value="Chromosome i"/>
</dbReference>
<protein>
    <submittedName>
        <fullName evidence="11">MFS transporter</fullName>
    </submittedName>
    <submittedName>
        <fullName evidence="12">Permease</fullName>
    </submittedName>
</protein>
<reference evidence="11 14" key="3">
    <citation type="journal article" date="2020" name="Nat. Commun.">
        <title>The structures of two archaeal type IV pili illuminate evolutionary relationships.</title>
        <authorList>
            <person name="Wang F."/>
            <person name="Baquero D.P."/>
            <person name="Su Z."/>
            <person name="Beltran L.C."/>
            <person name="Prangishvili D."/>
            <person name="Krupovic M."/>
            <person name="Egelman E.H."/>
        </authorList>
    </citation>
    <scope>NUCLEOTIDE SEQUENCE [LARGE SCALE GENOMIC DNA]</scope>
    <source>
        <strain evidence="11 14">POZ149</strain>
    </source>
</reference>
<dbReference type="SUPFAM" id="SSF103473">
    <property type="entry name" value="MFS general substrate transporter"/>
    <property type="match status" value="1"/>
</dbReference>
<dbReference type="PANTHER" id="PTHR43528">
    <property type="entry name" value="ALPHA-KETOGLUTARATE PERMEASE"/>
    <property type="match status" value="1"/>
</dbReference>
<dbReference type="CDD" id="cd17316">
    <property type="entry name" value="MFS_SV2_like"/>
    <property type="match status" value="1"/>
</dbReference>
<keyword evidence="5 9" id="KW-0812">Transmembrane</keyword>
<evidence type="ECO:0000313" key="11">
    <source>
        <dbReference type="EMBL" id="QPG50252.1"/>
    </source>
</evidence>
<dbReference type="PROSITE" id="PS50850">
    <property type="entry name" value="MFS"/>
    <property type="match status" value="1"/>
</dbReference>
<dbReference type="Pfam" id="PF07690">
    <property type="entry name" value="MFS_1"/>
    <property type="match status" value="1"/>
</dbReference>
<dbReference type="OMA" id="WRCMFFT"/>
<feature type="transmembrane region" description="Helical" evidence="9">
    <location>
        <begin position="384"/>
        <end position="406"/>
    </location>
</feature>
<name>A0A157T6A4_SACSO</name>
<comment type="subcellular location">
    <subcellularLocation>
        <location evidence="1">Cell membrane</location>
        <topology evidence="1">Multi-pass membrane protein</topology>
    </subcellularLocation>
</comment>
<evidence type="ECO:0000256" key="3">
    <source>
        <dbReference type="ARBA" id="ARBA00022448"/>
    </source>
</evidence>
<evidence type="ECO:0000256" key="1">
    <source>
        <dbReference type="ARBA" id="ARBA00004651"/>
    </source>
</evidence>
<dbReference type="AlphaFoldDB" id="A0A157T6A4"/>
<evidence type="ECO:0000259" key="10">
    <source>
        <dbReference type="PROSITE" id="PS50850"/>
    </source>
</evidence>
<keyword evidence="4" id="KW-1003">Cell membrane</keyword>
<evidence type="ECO:0000313" key="13">
    <source>
        <dbReference type="Proteomes" id="UP000076770"/>
    </source>
</evidence>
<dbReference type="GeneID" id="27429398"/>
<feature type="transmembrane region" description="Helical" evidence="9">
    <location>
        <begin position="48"/>
        <end position="66"/>
    </location>
</feature>
<evidence type="ECO:0000256" key="9">
    <source>
        <dbReference type="SAM" id="Phobius"/>
    </source>
</evidence>
<feature type="transmembrane region" description="Helical" evidence="9">
    <location>
        <begin position="294"/>
        <end position="314"/>
    </location>
</feature>
<organism evidence="12 13">
    <name type="scientific">Saccharolobus solfataricus</name>
    <name type="common">Sulfolobus solfataricus</name>
    <dbReference type="NCBI Taxonomy" id="2287"/>
    <lineage>
        <taxon>Archaea</taxon>
        <taxon>Thermoproteota</taxon>
        <taxon>Thermoprotei</taxon>
        <taxon>Sulfolobales</taxon>
        <taxon>Sulfolobaceae</taxon>
        <taxon>Saccharolobus</taxon>
    </lineage>
</organism>
<feature type="transmembrane region" description="Helical" evidence="9">
    <location>
        <begin position="354"/>
        <end position="378"/>
    </location>
</feature>
<dbReference type="RefSeq" id="WP_010924144.1">
    <property type="nucleotide sequence ID" value="NZ_LT549890.1"/>
</dbReference>
<dbReference type="InterPro" id="IPR036259">
    <property type="entry name" value="MFS_trans_sf"/>
</dbReference>